<evidence type="ECO:0000256" key="1">
    <source>
        <dbReference type="ARBA" id="ARBA00022670"/>
    </source>
</evidence>
<comment type="caution">
    <text evidence="5">Lacks conserved residue(s) required for the propagation of feature annotation.</text>
</comment>
<protein>
    <recommendedName>
        <fullName evidence="7">Peptidase M12B domain-containing protein</fullName>
    </recommendedName>
</protein>
<keyword evidence="6" id="KW-0732">Signal</keyword>
<dbReference type="PANTHER" id="PTHR11905:SF159">
    <property type="entry name" value="ADAM METALLOPROTEASE"/>
    <property type="match status" value="1"/>
</dbReference>
<feature type="signal peptide" evidence="6">
    <location>
        <begin position="1"/>
        <end position="16"/>
    </location>
</feature>
<reference evidence="8" key="1">
    <citation type="journal article" date="2011" name="PLoS ONE">
        <title>A deep insight into the sialotranscriptome of the gulf coast tick, Amblyomma maculatum.</title>
        <authorList>
            <person name="Karim S."/>
            <person name="Singh P."/>
            <person name="Ribeiro J.M."/>
        </authorList>
    </citation>
    <scope>NUCLEOTIDE SEQUENCE</scope>
    <source>
        <tissue evidence="8">Salivary gland</tissue>
    </source>
</reference>
<dbReference type="Pfam" id="PF01421">
    <property type="entry name" value="Reprolysin"/>
    <property type="match status" value="1"/>
</dbReference>
<evidence type="ECO:0000256" key="4">
    <source>
        <dbReference type="ARBA" id="ARBA00023049"/>
    </source>
</evidence>
<dbReference type="AlphaFoldDB" id="G3MSF9"/>
<proteinExistence type="evidence at transcript level"/>
<accession>G3MSF9</accession>
<dbReference type="Gene3D" id="3.40.390.10">
    <property type="entry name" value="Collagenase (Catalytic Domain)"/>
    <property type="match status" value="1"/>
</dbReference>
<dbReference type="CDD" id="cd04272">
    <property type="entry name" value="ZnMc_salivary_gland_MPs"/>
    <property type="match status" value="1"/>
</dbReference>
<evidence type="ECO:0000313" key="8">
    <source>
        <dbReference type="EMBL" id="AEO36427.1"/>
    </source>
</evidence>
<dbReference type="InterPro" id="IPR001590">
    <property type="entry name" value="Peptidase_M12B"/>
</dbReference>
<feature type="binding site" evidence="5">
    <location>
        <position position="322"/>
    </location>
    <ligand>
        <name>Zn(2+)</name>
        <dbReference type="ChEBI" id="CHEBI:29105"/>
        <note>catalytic</note>
    </ligand>
</feature>
<evidence type="ECO:0000256" key="2">
    <source>
        <dbReference type="ARBA" id="ARBA00022801"/>
    </source>
</evidence>
<organism evidence="8">
    <name type="scientific">Amblyomma maculatum</name>
    <name type="common">Gulf Coast tick</name>
    <dbReference type="NCBI Taxonomy" id="34609"/>
    <lineage>
        <taxon>Eukaryota</taxon>
        <taxon>Metazoa</taxon>
        <taxon>Ecdysozoa</taxon>
        <taxon>Arthropoda</taxon>
        <taxon>Chelicerata</taxon>
        <taxon>Arachnida</taxon>
        <taxon>Acari</taxon>
        <taxon>Parasitiformes</taxon>
        <taxon>Ixodida</taxon>
        <taxon>Ixodoidea</taxon>
        <taxon>Ixodidae</taxon>
        <taxon>Amblyomminae</taxon>
        <taxon>Amblyomma</taxon>
    </lineage>
</organism>
<dbReference type="GO" id="GO:0004222">
    <property type="term" value="F:metalloendopeptidase activity"/>
    <property type="evidence" value="ECO:0007669"/>
    <property type="project" value="InterPro"/>
</dbReference>
<feature type="binding site" evidence="5">
    <location>
        <position position="328"/>
    </location>
    <ligand>
        <name>Zn(2+)</name>
        <dbReference type="ChEBI" id="CHEBI:29105"/>
        <note>catalytic</note>
    </ligand>
</feature>
<feature type="domain" description="Peptidase M12B" evidence="7">
    <location>
        <begin position="170"/>
        <end position="385"/>
    </location>
</feature>
<evidence type="ECO:0000256" key="5">
    <source>
        <dbReference type="PROSITE-ProRule" id="PRU00276"/>
    </source>
</evidence>
<dbReference type="InterPro" id="IPR034030">
    <property type="entry name" value="ZnMc_salivary_gland_MPs"/>
</dbReference>
<sequence length="488" mass="55029">MYFISLITVMILPAQGLVLPRLVYPRLIEERSSEGRMVVRLHEDLTLNLRKASVAAPELRVLTEENGEFITRFYNGADIERDLYEDEEALATVTITKRSSAVHVKGLVGPEHRIQPVPGLAESEEGIVPHEIFELDQQQFRDKAITYRNTAQAVPGERESETEAEVPQHFYAELFVVLDTIHHRRFTSTRQALQYICITINGANLRFRATSSPTVKLVLTGVELSQEESYIVSSKSGHLFDEKTLEKLRDYALDRKAQYGYPDLVYLMTGRDVATYENGRITARGQGIGYLAGVCRINFVALGEDSAGEFSGLHTMTHELAHVLGAMHDGDSPDGEYPGHPGAARCPWRLGNLMSYVNRGPAHQKFSKCSVEQIRHVVRRAGRECWNLVSRGRILRGVYPGMAVEFREFCSTFAKSRENSTFDHATVDKQTCKVRCFFYSFENDPYSDVTNKKVSFSYSKDALDYMPCGRQEVCIQSVCVTKPSDENA</sequence>
<evidence type="ECO:0000259" key="7">
    <source>
        <dbReference type="PROSITE" id="PS50215"/>
    </source>
</evidence>
<dbReference type="SUPFAM" id="SSF55486">
    <property type="entry name" value="Metalloproteases ('zincins'), catalytic domain"/>
    <property type="match status" value="1"/>
</dbReference>
<keyword evidence="1" id="KW-0645">Protease</keyword>
<dbReference type="InterPro" id="IPR024079">
    <property type="entry name" value="MetalloPept_cat_dom_sf"/>
</dbReference>
<dbReference type="PROSITE" id="PS50215">
    <property type="entry name" value="ADAM_MEPRO"/>
    <property type="match status" value="1"/>
</dbReference>
<dbReference type="GO" id="GO:0046872">
    <property type="term" value="F:metal ion binding"/>
    <property type="evidence" value="ECO:0007669"/>
    <property type="project" value="UniProtKB-KW"/>
</dbReference>
<dbReference type="GO" id="GO:0006509">
    <property type="term" value="P:membrane protein ectodomain proteolysis"/>
    <property type="evidence" value="ECO:0007669"/>
    <property type="project" value="TreeGrafter"/>
</dbReference>
<feature type="active site" evidence="5">
    <location>
        <position position="319"/>
    </location>
</feature>
<keyword evidence="5" id="KW-0479">Metal-binding</keyword>
<name>G3MSF9_AMBMU</name>
<keyword evidence="2" id="KW-0378">Hydrolase</keyword>
<feature type="binding site" evidence="5">
    <location>
        <position position="318"/>
    </location>
    <ligand>
        <name>Zn(2+)</name>
        <dbReference type="ChEBI" id="CHEBI:29105"/>
        <note>catalytic</note>
    </ligand>
</feature>
<dbReference type="EMBL" id="JO844810">
    <property type="protein sequence ID" value="AEO36427.1"/>
    <property type="molecule type" value="mRNA"/>
</dbReference>
<dbReference type="PANTHER" id="PTHR11905">
    <property type="entry name" value="ADAM A DISINTEGRIN AND METALLOPROTEASE DOMAIN"/>
    <property type="match status" value="1"/>
</dbReference>
<feature type="chain" id="PRO_5003447413" description="Peptidase M12B domain-containing protein" evidence="6">
    <location>
        <begin position="17"/>
        <end position="488"/>
    </location>
</feature>
<keyword evidence="4" id="KW-0482">Metalloprotease</keyword>
<keyword evidence="3 5" id="KW-0862">Zinc</keyword>
<evidence type="ECO:0000256" key="3">
    <source>
        <dbReference type="ARBA" id="ARBA00022833"/>
    </source>
</evidence>
<evidence type="ECO:0000256" key="6">
    <source>
        <dbReference type="SAM" id="SignalP"/>
    </source>
</evidence>